<dbReference type="AlphaFoldDB" id="A0A6J7HJA1"/>
<proteinExistence type="predicted"/>
<evidence type="ECO:0000313" key="2">
    <source>
        <dbReference type="EMBL" id="CAB4921101.1"/>
    </source>
</evidence>
<feature type="region of interest" description="Disordered" evidence="1">
    <location>
        <begin position="1"/>
        <end position="25"/>
    </location>
</feature>
<feature type="compositionally biased region" description="Basic and acidic residues" evidence="1">
    <location>
        <begin position="111"/>
        <end position="139"/>
    </location>
</feature>
<name>A0A6J7HJA1_9ZZZZ</name>
<feature type="compositionally biased region" description="Basic residues" evidence="1">
    <location>
        <begin position="1"/>
        <end position="10"/>
    </location>
</feature>
<protein>
    <submittedName>
        <fullName evidence="2">Unannotated protein</fullName>
    </submittedName>
</protein>
<organism evidence="2">
    <name type="scientific">freshwater metagenome</name>
    <dbReference type="NCBI Taxonomy" id="449393"/>
    <lineage>
        <taxon>unclassified sequences</taxon>
        <taxon>metagenomes</taxon>
        <taxon>ecological metagenomes</taxon>
    </lineage>
</organism>
<feature type="region of interest" description="Disordered" evidence="1">
    <location>
        <begin position="87"/>
        <end position="161"/>
    </location>
</feature>
<gene>
    <name evidence="2" type="ORF">UFOPK3564_01839</name>
</gene>
<evidence type="ECO:0000256" key="1">
    <source>
        <dbReference type="SAM" id="MobiDB-lite"/>
    </source>
</evidence>
<accession>A0A6J7HJA1</accession>
<feature type="compositionally biased region" description="Basic and acidic residues" evidence="1">
    <location>
        <begin position="147"/>
        <end position="161"/>
    </location>
</feature>
<dbReference type="EMBL" id="CAFBMK010000106">
    <property type="protein sequence ID" value="CAB4921101.1"/>
    <property type="molecule type" value="Genomic_DNA"/>
</dbReference>
<sequence>MGRVRRHRAAGRALPPGGLEHEEPVEGLVVVGLDERRRATELPGEDAAGPGVLAAGAAVEVPGDVVVLGPADHGGALLDAVDERARAEGAQRRRERPVGDRLEDDGPAAAPERRGAREGDGDHVGRVPVDERRPEERVRVVPRPRARHEQVGELHPADERDAREPAVAVAHHEQVDGVAPGEVQRGGAQVLREPEGVVLPRPLGERGPGAQVRRPEVGQSQPLRRRGAHEGAPVVPGAAARMRSAIPSSAGPIARSIQSCRL</sequence>
<feature type="compositionally biased region" description="Basic and acidic residues" evidence="1">
    <location>
        <begin position="87"/>
        <end position="101"/>
    </location>
</feature>
<reference evidence="2" key="1">
    <citation type="submission" date="2020-05" db="EMBL/GenBank/DDBJ databases">
        <authorList>
            <person name="Chiriac C."/>
            <person name="Salcher M."/>
            <person name="Ghai R."/>
            <person name="Kavagutti S V."/>
        </authorList>
    </citation>
    <scope>NUCLEOTIDE SEQUENCE</scope>
</reference>
<feature type="region of interest" description="Disordered" evidence="1">
    <location>
        <begin position="199"/>
        <end position="238"/>
    </location>
</feature>